<dbReference type="EMBL" id="JAVDDT010000001">
    <property type="protein sequence ID" value="MDQ2068420.1"/>
    <property type="molecule type" value="Genomic_DNA"/>
</dbReference>
<keyword evidence="1" id="KW-0732">Signal</keyword>
<comment type="caution">
    <text evidence="2">The sequence shown here is derived from an EMBL/GenBank/DDBJ whole genome shotgun (WGS) entry which is preliminary data.</text>
</comment>
<organism evidence="2 3">
    <name type="scientific">Natronospira bacteriovora</name>
    <dbReference type="NCBI Taxonomy" id="3069753"/>
    <lineage>
        <taxon>Bacteria</taxon>
        <taxon>Pseudomonadati</taxon>
        <taxon>Pseudomonadota</taxon>
        <taxon>Gammaproteobacteria</taxon>
        <taxon>Natronospirales</taxon>
        <taxon>Natronospiraceae</taxon>
        <taxon>Natronospira</taxon>
    </lineage>
</organism>
<evidence type="ECO:0000313" key="3">
    <source>
        <dbReference type="Proteomes" id="UP001239019"/>
    </source>
</evidence>
<keyword evidence="3" id="KW-1185">Reference proteome</keyword>
<gene>
    <name evidence="2" type="ORF">RBH19_00850</name>
</gene>
<evidence type="ECO:0000313" key="2">
    <source>
        <dbReference type="EMBL" id="MDQ2068420.1"/>
    </source>
</evidence>
<proteinExistence type="predicted"/>
<protein>
    <submittedName>
        <fullName evidence="2">Tetratricopeptide repeat protein</fullName>
    </submittedName>
</protein>
<dbReference type="Gene3D" id="1.25.40.10">
    <property type="entry name" value="Tetratricopeptide repeat domain"/>
    <property type="match status" value="1"/>
</dbReference>
<dbReference type="RefSeq" id="WP_306726911.1">
    <property type="nucleotide sequence ID" value="NZ_JAVDDT010000001.1"/>
</dbReference>
<sequence>MRSRRHIATTWILASTLGALVTACAGVKPAQEVVSTAPAEEVTLRPVFNSALFEPLPAVPSAGELTNPSDRQSREFLSFYHAEERRNVDGHRRLRDYLERRLSGFDYRHDTLAVSEALELGQGNCMSLAAVTYGLTELVGLDIEFQLVNTPPVFDRDERTVVSSNHVRSRVFQPDYEPAKGHFPLQRPHIVIDYFPSRRGIGGRRINQDEFLAMFYRNLSAEALLNDDPSAAFAFALEALAHKEAYPDALNLLAILHRRAGDIRTAEAIYNYAVNQSGDRVDLLNNHINLLRAEQRHQEADILERRLAQLPDDNPFRWIELGEQARQQGAYAQALKWFSLAIERAPYLHEGYWRKAVVLAQMGQYQRSAAALSKASELAHRPNDQRKYMSKMQTLTEAGIQDRNPSP</sequence>
<feature type="chain" id="PRO_5046314109" evidence="1">
    <location>
        <begin position="26"/>
        <end position="407"/>
    </location>
</feature>
<dbReference type="PROSITE" id="PS51257">
    <property type="entry name" value="PROKAR_LIPOPROTEIN"/>
    <property type="match status" value="1"/>
</dbReference>
<reference evidence="2 3" key="1">
    <citation type="submission" date="2023-08" db="EMBL/GenBank/DDBJ databases">
        <title>Whole-genome sequencing of halo(alkali)philic microorganisms from hypersaline lakes.</title>
        <authorList>
            <person name="Sorokin D.Y."/>
            <person name="Abbas B."/>
            <person name="Merkel A.Y."/>
        </authorList>
    </citation>
    <scope>NUCLEOTIDE SEQUENCE [LARGE SCALE GENOMIC DNA]</scope>
    <source>
        <strain evidence="2 3">AB-CW4</strain>
    </source>
</reference>
<dbReference type="InterPro" id="IPR011990">
    <property type="entry name" value="TPR-like_helical_dom_sf"/>
</dbReference>
<name>A0ABU0W326_9GAMM</name>
<dbReference type="PANTHER" id="PTHR12558">
    <property type="entry name" value="CELL DIVISION CYCLE 16,23,27"/>
    <property type="match status" value="1"/>
</dbReference>
<accession>A0ABU0W326</accession>
<dbReference type="SUPFAM" id="SSF48452">
    <property type="entry name" value="TPR-like"/>
    <property type="match status" value="1"/>
</dbReference>
<dbReference type="SMART" id="SM00028">
    <property type="entry name" value="TPR"/>
    <property type="match status" value="3"/>
</dbReference>
<dbReference type="InterPro" id="IPR019734">
    <property type="entry name" value="TPR_rpt"/>
</dbReference>
<feature type="signal peptide" evidence="1">
    <location>
        <begin position="1"/>
        <end position="25"/>
    </location>
</feature>
<dbReference type="Proteomes" id="UP001239019">
    <property type="component" value="Unassembled WGS sequence"/>
</dbReference>
<evidence type="ECO:0000256" key="1">
    <source>
        <dbReference type="SAM" id="SignalP"/>
    </source>
</evidence>
<dbReference type="PANTHER" id="PTHR12558:SF13">
    <property type="entry name" value="CELL DIVISION CYCLE PROTEIN 27 HOMOLOG"/>
    <property type="match status" value="1"/>
</dbReference>